<dbReference type="AlphaFoldDB" id="A0A1H0VA05"/>
<proteinExistence type="predicted"/>
<protein>
    <submittedName>
        <fullName evidence="1">Uncharacterized protein</fullName>
    </submittedName>
</protein>
<sequence length="45" mass="5209">MAARIACLHWSFVARLVNTTVHKRCTQCGHRWRERATSAARKRTA</sequence>
<organism evidence="1 2">
    <name type="scientific">Actinokineospora alba</name>
    <dbReference type="NCBI Taxonomy" id="504798"/>
    <lineage>
        <taxon>Bacteria</taxon>
        <taxon>Bacillati</taxon>
        <taxon>Actinomycetota</taxon>
        <taxon>Actinomycetes</taxon>
        <taxon>Pseudonocardiales</taxon>
        <taxon>Pseudonocardiaceae</taxon>
        <taxon>Actinokineospora</taxon>
    </lineage>
</organism>
<name>A0A1H0VA05_9PSEU</name>
<reference evidence="2" key="1">
    <citation type="submission" date="2016-10" db="EMBL/GenBank/DDBJ databases">
        <authorList>
            <person name="Varghese N."/>
            <person name="Submissions S."/>
        </authorList>
    </citation>
    <scope>NUCLEOTIDE SEQUENCE [LARGE SCALE GENOMIC DNA]</scope>
    <source>
        <strain evidence="2">IBRC-M 10655</strain>
    </source>
</reference>
<dbReference type="STRING" id="504798.SAMN05421871_101888"/>
<keyword evidence="2" id="KW-1185">Reference proteome</keyword>
<dbReference type="RefSeq" id="WP_166657880.1">
    <property type="nucleotide sequence ID" value="NZ_FNDV01000001.1"/>
</dbReference>
<evidence type="ECO:0000313" key="1">
    <source>
        <dbReference type="EMBL" id="SDP75372.1"/>
    </source>
</evidence>
<dbReference type="Proteomes" id="UP000199651">
    <property type="component" value="Unassembled WGS sequence"/>
</dbReference>
<gene>
    <name evidence="1" type="ORF">SAMN05192558_113134</name>
</gene>
<accession>A0A1H0VA05</accession>
<dbReference type="EMBL" id="FNJB01000013">
    <property type="protein sequence ID" value="SDP75372.1"/>
    <property type="molecule type" value="Genomic_DNA"/>
</dbReference>
<evidence type="ECO:0000313" key="2">
    <source>
        <dbReference type="Proteomes" id="UP000199651"/>
    </source>
</evidence>